<evidence type="ECO:0000256" key="7">
    <source>
        <dbReference type="ARBA" id="ARBA00023180"/>
    </source>
</evidence>
<name>A0A3Q3M7X8_9TELE</name>
<accession>A0A3Q3M7X8</accession>
<dbReference type="GO" id="GO:0098552">
    <property type="term" value="C:side of membrane"/>
    <property type="evidence" value="ECO:0007669"/>
    <property type="project" value="UniProtKB-KW"/>
</dbReference>
<keyword evidence="4" id="KW-0732">Signal</keyword>
<keyword evidence="8" id="KW-0449">Lipoprotein</keyword>
<keyword evidence="2" id="KW-1003">Cell membrane</keyword>
<dbReference type="STRING" id="205130.ENSMAMP00000018791"/>
<keyword evidence="7" id="KW-0325">Glycoprotein</keyword>
<evidence type="ECO:0000256" key="4">
    <source>
        <dbReference type="ARBA" id="ARBA00022729"/>
    </source>
</evidence>
<dbReference type="Ensembl" id="ENSMAMT00000019281.2">
    <property type="protein sequence ID" value="ENSMAMP00000018791.2"/>
    <property type="gene ID" value="ENSMAMG00000012672.2"/>
</dbReference>
<dbReference type="PANTHER" id="PTHR47613">
    <property type="entry name" value="SPERM ACROSOME MEMBRANE-ASSOCIATED PROTEIN 4"/>
    <property type="match status" value="1"/>
</dbReference>
<dbReference type="GeneTree" id="ENSGT00510000049347"/>
<dbReference type="Proteomes" id="UP000261640">
    <property type="component" value="Unplaced"/>
</dbReference>
<evidence type="ECO:0000256" key="1">
    <source>
        <dbReference type="ARBA" id="ARBA00004609"/>
    </source>
</evidence>
<keyword evidence="5" id="KW-0472">Membrane</keyword>
<dbReference type="Gene3D" id="2.10.60.10">
    <property type="entry name" value="CD59"/>
    <property type="match status" value="1"/>
</dbReference>
<keyword evidence="3" id="KW-0336">GPI-anchor</keyword>
<evidence type="ECO:0000256" key="5">
    <source>
        <dbReference type="ARBA" id="ARBA00023136"/>
    </source>
</evidence>
<reference evidence="9" key="1">
    <citation type="submission" date="2025-08" db="UniProtKB">
        <authorList>
            <consortium name="Ensembl"/>
        </authorList>
    </citation>
    <scope>IDENTIFICATION</scope>
</reference>
<keyword evidence="6" id="KW-1015">Disulfide bond</keyword>
<keyword evidence="10" id="KW-1185">Reference proteome</keyword>
<dbReference type="GO" id="GO:0005886">
    <property type="term" value="C:plasma membrane"/>
    <property type="evidence" value="ECO:0007669"/>
    <property type="project" value="UniProtKB-SubCell"/>
</dbReference>
<dbReference type="PANTHER" id="PTHR47613:SF1">
    <property type="entry name" value="SPERM ACROSOME MEMBRANE-ASSOCIATED PROTEIN 4"/>
    <property type="match status" value="1"/>
</dbReference>
<dbReference type="InterPro" id="IPR045860">
    <property type="entry name" value="Snake_toxin-like_sf"/>
</dbReference>
<evidence type="ECO:0000256" key="2">
    <source>
        <dbReference type="ARBA" id="ARBA00022475"/>
    </source>
</evidence>
<evidence type="ECO:0000256" key="3">
    <source>
        <dbReference type="ARBA" id="ARBA00022622"/>
    </source>
</evidence>
<evidence type="ECO:0000313" key="9">
    <source>
        <dbReference type="Ensembl" id="ENSMAMP00000018791.2"/>
    </source>
</evidence>
<protein>
    <submittedName>
        <fullName evidence="9">Uncharacterized protein</fullName>
    </submittedName>
</protein>
<evidence type="ECO:0000313" key="10">
    <source>
        <dbReference type="Proteomes" id="UP000261640"/>
    </source>
</evidence>
<reference evidence="9" key="2">
    <citation type="submission" date="2025-09" db="UniProtKB">
        <authorList>
            <consortium name="Ensembl"/>
        </authorList>
    </citation>
    <scope>IDENTIFICATION</scope>
</reference>
<evidence type="ECO:0000256" key="6">
    <source>
        <dbReference type="ARBA" id="ARBA00023157"/>
    </source>
</evidence>
<dbReference type="GO" id="GO:0035036">
    <property type="term" value="P:sperm-egg recognition"/>
    <property type="evidence" value="ECO:0007669"/>
    <property type="project" value="TreeGrafter"/>
</dbReference>
<evidence type="ECO:0000256" key="8">
    <source>
        <dbReference type="ARBA" id="ARBA00023288"/>
    </source>
</evidence>
<organism evidence="9 10">
    <name type="scientific">Mastacembelus armatus</name>
    <name type="common">zig-zag eel</name>
    <dbReference type="NCBI Taxonomy" id="205130"/>
    <lineage>
        <taxon>Eukaryota</taxon>
        <taxon>Metazoa</taxon>
        <taxon>Chordata</taxon>
        <taxon>Craniata</taxon>
        <taxon>Vertebrata</taxon>
        <taxon>Euteleostomi</taxon>
        <taxon>Actinopterygii</taxon>
        <taxon>Neopterygii</taxon>
        <taxon>Teleostei</taxon>
        <taxon>Neoteleostei</taxon>
        <taxon>Acanthomorphata</taxon>
        <taxon>Anabantaria</taxon>
        <taxon>Synbranchiformes</taxon>
        <taxon>Mastacembelidae</taxon>
        <taxon>Mastacembelus</taxon>
    </lineage>
</organism>
<sequence>LNRLLYKLLMESVGFEEELLVCFRCDLGFWDACYTTQTNCSVGERCYMGRGKAADVLDVKTLGCVKVEECNVETTVELFSNKTIFSMTKHCCDTPFCNMAHRHPIYTFIYLTVAFLTTWHLNQA</sequence>
<dbReference type="AlphaFoldDB" id="A0A3Q3M7X8"/>
<dbReference type="SUPFAM" id="SSF57302">
    <property type="entry name" value="Snake toxin-like"/>
    <property type="match status" value="1"/>
</dbReference>
<dbReference type="InParanoid" id="A0A3Q3M7X8"/>
<proteinExistence type="predicted"/>
<dbReference type="InterPro" id="IPR046354">
    <property type="entry name" value="SPACA4/Bouncer"/>
</dbReference>
<comment type="subcellular location">
    <subcellularLocation>
        <location evidence="1">Cell membrane</location>
        <topology evidence="1">Lipid-anchor</topology>
        <topology evidence="1">GPI-anchor</topology>
    </subcellularLocation>
</comment>